<accession>A0ACC2K3L8</accession>
<dbReference type="EMBL" id="CM056820">
    <property type="protein sequence ID" value="KAJ8615702.1"/>
    <property type="molecule type" value="Genomic_DNA"/>
</dbReference>
<dbReference type="Proteomes" id="UP001234297">
    <property type="component" value="Chromosome 12"/>
</dbReference>
<comment type="caution">
    <text evidence="1">The sequence shown here is derived from an EMBL/GenBank/DDBJ whole genome shotgun (WGS) entry which is preliminary data.</text>
</comment>
<sequence>MGEIRGGEGVGDGSVRCNRWVCGGAEQPWCNSGAVAGERGRRRVNKIKKGGRERGVADCKRRSRQWQGGRRGEGEEEGRKERRKGRKRKEEQRKQSGGAGRRRWAQA</sequence>
<protein>
    <submittedName>
        <fullName evidence="1">Uncharacterized protein</fullName>
    </submittedName>
</protein>
<name>A0ACC2K3L8_PERAE</name>
<evidence type="ECO:0000313" key="1">
    <source>
        <dbReference type="EMBL" id="KAJ8615702.1"/>
    </source>
</evidence>
<evidence type="ECO:0000313" key="2">
    <source>
        <dbReference type="Proteomes" id="UP001234297"/>
    </source>
</evidence>
<keyword evidence="2" id="KW-1185">Reference proteome</keyword>
<organism evidence="1 2">
    <name type="scientific">Persea americana</name>
    <name type="common">Avocado</name>
    <dbReference type="NCBI Taxonomy" id="3435"/>
    <lineage>
        <taxon>Eukaryota</taxon>
        <taxon>Viridiplantae</taxon>
        <taxon>Streptophyta</taxon>
        <taxon>Embryophyta</taxon>
        <taxon>Tracheophyta</taxon>
        <taxon>Spermatophyta</taxon>
        <taxon>Magnoliopsida</taxon>
        <taxon>Magnoliidae</taxon>
        <taxon>Laurales</taxon>
        <taxon>Lauraceae</taxon>
        <taxon>Persea</taxon>
    </lineage>
</organism>
<proteinExistence type="predicted"/>
<gene>
    <name evidence="1" type="ORF">MRB53_035074</name>
</gene>
<reference evidence="1 2" key="1">
    <citation type="journal article" date="2022" name="Hortic Res">
        <title>A haplotype resolved chromosomal level avocado genome allows analysis of novel avocado genes.</title>
        <authorList>
            <person name="Nath O."/>
            <person name="Fletcher S.J."/>
            <person name="Hayward A."/>
            <person name="Shaw L.M."/>
            <person name="Masouleh A.K."/>
            <person name="Furtado A."/>
            <person name="Henry R.J."/>
            <person name="Mitter N."/>
        </authorList>
    </citation>
    <scope>NUCLEOTIDE SEQUENCE [LARGE SCALE GENOMIC DNA]</scope>
    <source>
        <strain evidence="2">cv. Hass</strain>
    </source>
</reference>